<dbReference type="AlphaFoldDB" id="A0AAU9IAL7"/>
<dbReference type="Pfam" id="PF00023">
    <property type="entry name" value="Ank"/>
    <property type="match status" value="1"/>
</dbReference>
<dbReference type="Pfam" id="PF12796">
    <property type="entry name" value="Ank_2"/>
    <property type="match status" value="1"/>
</dbReference>
<dbReference type="PANTHER" id="PTHR24198">
    <property type="entry name" value="ANKYRIN REPEAT AND PROTEIN KINASE DOMAIN-CONTAINING PROTEIN"/>
    <property type="match status" value="1"/>
</dbReference>
<name>A0AAU9IAL7_9CILI</name>
<dbReference type="InterPro" id="IPR002110">
    <property type="entry name" value="Ankyrin_rpt"/>
</dbReference>
<dbReference type="SUPFAM" id="SSF52047">
    <property type="entry name" value="RNI-like"/>
    <property type="match status" value="1"/>
</dbReference>
<keyword evidence="6" id="KW-1185">Reference proteome</keyword>
<dbReference type="SUPFAM" id="SSF48403">
    <property type="entry name" value="Ankyrin repeat"/>
    <property type="match status" value="1"/>
</dbReference>
<comment type="caution">
    <text evidence="5">The sequence shown here is derived from an EMBL/GenBank/DDBJ whole genome shotgun (WGS) entry which is preliminary data.</text>
</comment>
<dbReference type="InterPro" id="IPR001810">
    <property type="entry name" value="F-box_dom"/>
</dbReference>
<evidence type="ECO:0000313" key="5">
    <source>
        <dbReference type="EMBL" id="CAG9310461.1"/>
    </source>
</evidence>
<keyword evidence="1" id="KW-0677">Repeat</keyword>
<protein>
    <recommendedName>
        <fullName evidence="4">F-box domain-containing protein</fullName>
    </recommendedName>
</protein>
<dbReference type="PROSITE" id="PS50088">
    <property type="entry name" value="ANK_REPEAT"/>
    <property type="match status" value="2"/>
</dbReference>
<dbReference type="InterPro" id="IPR032675">
    <property type="entry name" value="LRR_dom_sf"/>
</dbReference>
<dbReference type="Proteomes" id="UP001162131">
    <property type="component" value="Unassembled WGS sequence"/>
</dbReference>
<evidence type="ECO:0000259" key="4">
    <source>
        <dbReference type="PROSITE" id="PS50181"/>
    </source>
</evidence>
<dbReference type="SMART" id="SM00248">
    <property type="entry name" value="ANK"/>
    <property type="match status" value="7"/>
</dbReference>
<dbReference type="PANTHER" id="PTHR24198:SF195">
    <property type="entry name" value="DEATH DOMAIN-CONTAINING PROTEIN"/>
    <property type="match status" value="1"/>
</dbReference>
<evidence type="ECO:0000313" key="6">
    <source>
        <dbReference type="Proteomes" id="UP001162131"/>
    </source>
</evidence>
<feature type="repeat" description="ANK" evidence="3">
    <location>
        <begin position="582"/>
        <end position="604"/>
    </location>
</feature>
<dbReference type="Gene3D" id="3.80.10.10">
    <property type="entry name" value="Ribonuclease Inhibitor"/>
    <property type="match status" value="1"/>
</dbReference>
<evidence type="ECO:0000256" key="3">
    <source>
        <dbReference type="PROSITE-ProRule" id="PRU00023"/>
    </source>
</evidence>
<gene>
    <name evidence="5" type="ORF">BSTOLATCC_MIC1308</name>
</gene>
<reference evidence="5" key="1">
    <citation type="submission" date="2021-09" db="EMBL/GenBank/DDBJ databases">
        <authorList>
            <consortium name="AG Swart"/>
            <person name="Singh M."/>
            <person name="Singh A."/>
            <person name="Seah K."/>
            <person name="Emmerich C."/>
        </authorList>
    </citation>
    <scope>NUCLEOTIDE SEQUENCE</scope>
    <source>
        <strain evidence="5">ATCC30299</strain>
    </source>
</reference>
<feature type="repeat" description="ANK" evidence="3">
    <location>
        <begin position="549"/>
        <end position="581"/>
    </location>
</feature>
<organism evidence="5 6">
    <name type="scientific">Blepharisma stoltei</name>
    <dbReference type="NCBI Taxonomy" id="1481888"/>
    <lineage>
        <taxon>Eukaryota</taxon>
        <taxon>Sar</taxon>
        <taxon>Alveolata</taxon>
        <taxon>Ciliophora</taxon>
        <taxon>Postciliodesmatophora</taxon>
        <taxon>Heterotrichea</taxon>
        <taxon>Heterotrichida</taxon>
        <taxon>Blepharismidae</taxon>
        <taxon>Blepharisma</taxon>
    </lineage>
</organism>
<dbReference type="EMBL" id="CAJZBQ010000002">
    <property type="protein sequence ID" value="CAG9310461.1"/>
    <property type="molecule type" value="Genomic_DNA"/>
</dbReference>
<evidence type="ECO:0000256" key="1">
    <source>
        <dbReference type="ARBA" id="ARBA00022737"/>
    </source>
</evidence>
<evidence type="ECO:0000256" key="2">
    <source>
        <dbReference type="ARBA" id="ARBA00023043"/>
    </source>
</evidence>
<keyword evidence="2 3" id="KW-0040">ANK repeat</keyword>
<dbReference type="InterPro" id="IPR036770">
    <property type="entry name" value="Ankyrin_rpt-contain_sf"/>
</dbReference>
<sequence length="649" mass="73549">MEELPIKLLKFILPIVGPFNQVIKLAQVCKTWKIIIEESEHYFSLQGTGTYKLQPGCFDPSCDLFQIFCKFSCKLSLAEYKLLSLDLRNINITTKRLCLVLISQPSLLKLNLANTKIPLEELWDRLNYIKQASLSKNPPETIDLPLEVLKFSNNKSSSLGYESLVSLFPNLKKLYAGNTSTTLENFKEIVKNLKNLELLDLTYCPKIENLNIDHNELQEMLHGSKLKRLFIKDIDSITSKCLESHGIDINSTSVGDILYKIKENADLKKLERFLSDGGDADLMSDSSLCIWNYPQMQFIHKNHKTEAILVNTFKIMIRHGLDLSYHTTEYKNSFVNTAIFCSHLKLLKLLLSCGADTWPISDSDFELEIPSISLAASKGNLSILKLFRKKKLHLKNHFNEQFCNPICISAENDSNDLFKLLLENSFPIFPCHKHPNILIISQDICKNFATVEHYKLLNSIPKEIIHEAIQYYIIKHKEKIGIALIEYLGISWIKKEEAKIVKNKENSLVPEIGTDSHKPLIILAAENYCVKILKFLVKNGCDVEAEDNFGWTALIASAASNYADLIAYLYKNGADINRRDKAGRTALHQAAQGGHKAVVEELIRLKAMLSPICAEGYSPLDLAQINNRTEVCAILKHFGANASKHCELF</sequence>
<proteinExistence type="predicted"/>
<accession>A0AAU9IAL7</accession>
<dbReference type="Gene3D" id="1.25.40.20">
    <property type="entry name" value="Ankyrin repeat-containing domain"/>
    <property type="match status" value="3"/>
</dbReference>
<dbReference type="PROSITE" id="PS50297">
    <property type="entry name" value="ANK_REP_REGION"/>
    <property type="match status" value="2"/>
</dbReference>
<dbReference type="PROSITE" id="PS50181">
    <property type="entry name" value="FBOX"/>
    <property type="match status" value="1"/>
</dbReference>
<feature type="domain" description="F-box" evidence="4">
    <location>
        <begin position="1"/>
        <end position="45"/>
    </location>
</feature>